<sequence length="212" mass="24397">MTQETYFKTRFAQDARRDVLWQTLCRYYFNHRIDPDDCVLELGAGYGCFINAVVARRRIAVDSWDGFTAHLVSGVEGHVGDVTDLGFLKPASVNFVFASNLFEHVSQEAFASVLQQLNTALADGGTLNILQPNYYYAYREYFDDYTHRTVYTHKSLCDFLEAHGYTVMECHPRFLPLTVRSRLPVSPALIRLYLSLPWKPMGKQMFIRAMVK</sequence>
<dbReference type="Proteomes" id="UP000192042">
    <property type="component" value="Chromosome I"/>
</dbReference>
<organism evidence="1 2">
    <name type="scientific">Nitrospira japonica</name>
    <dbReference type="NCBI Taxonomy" id="1325564"/>
    <lineage>
        <taxon>Bacteria</taxon>
        <taxon>Pseudomonadati</taxon>
        <taxon>Nitrospirota</taxon>
        <taxon>Nitrospiria</taxon>
        <taxon>Nitrospirales</taxon>
        <taxon>Nitrospiraceae</taxon>
        <taxon>Nitrospira</taxon>
    </lineage>
</organism>
<evidence type="ECO:0000313" key="1">
    <source>
        <dbReference type="EMBL" id="SLM48116.1"/>
    </source>
</evidence>
<dbReference type="SUPFAM" id="SSF53335">
    <property type="entry name" value="S-adenosyl-L-methionine-dependent methyltransferases"/>
    <property type="match status" value="1"/>
</dbReference>
<accession>A0A1W1I540</accession>
<reference evidence="1 2" key="1">
    <citation type="submission" date="2017-03" db="EMBL/GenBank/DDBJ databases">
        <authorList>
            <person name="Afonso C.L."/>
            <person name="Miller P.J."/>
            <person name="Scott M.A."/>
            <person name="Spackman E."/>
            <person name="Goraichik I."/>
            <person name="Dimitrov K.M."/>
            <person name="Suarez D.L."/>
            <person name="Swayne D.E."/>
        </authorList>
    </citation>
    <scope>NUCLEOTIDE SEQUENCE [LARGE SCALE GENOMIC DNA]</scope>
    <source>
        <strain evidence="1">Genome sequencing of Nitrospira japonica strain NJ11</strain>
    </source>
</reference>
<dbReference type="Gene3D" id="3.40.50.150">
    <property type="entry name" value="Vaccinia Virus protein VP39"/>
    <property type="match status" value="1"/>
</dbReference>
<dbReference type="RefSeq" id="WP_080886546.1">
    <property type="nucleotide sequence ID" value="NZ_LT828648.1"/>
</dbReference>
<name>A0A1W1I540_9BACT</name>
<keyword evidence="1" id="KW-0808">Transferase</keyword>
<dbReference type="STRING" id="1325564.NSJP_1944"/>
<proteinExistence type="predicted"/>
<protein>
    <submittedName>
        <fullName evidence="1">Methyltransferase type 11</fullName>
    </submittedName>
</protein>
<dbReference type="AlphaFoldDB" id="A0A1W1I540"/>
<keyword evidence="2" id="KW-1185">Reference proteome</keyword>
<dbReference type="Pfam" id="PF13489">
    <property type="entry name" value="Methyltransf_23"/>
    <property type="match status" value="1"/>
</dbReference>
<gene>
    <name evidence="1" type="ORF">NSJP_1944</name>
</gene>
<dbReference type="OrthoDB" id="9801609at2"/>
<dbReference type="CDD" id="cd02440">
    <property type="entry name" value="AdoMet_MTases"/>
    <property type="match status" value="1"/>
</dbReference>
<evidence type="ECO:0000313" key="2">
    <source>
        <dbReference type="Proteomes" id="UP000192042"/>
    </source>
</evidence>
<dbReference type="InterPro" id="IPR029063">
    <property type="entry name" value="SAM-dependent_MTases_sf"/>
</dbReference>
<dbReference type="GO" id="GO:0032259">
    <property type="term" value="P:methylation"/>
    <property type="evidence" value="ECO:0007669"/>
    <property type="project" value="UniProtKB-KW"/>
</dbReference>
<dbReference type="EMBL" id="LT828648">
    <property type="protein sequence ID" value="SLM48116.1"/>
    <property type="molecule type" value="Genomic_DNA"/>
</dbReference>
<keyword evidence="1" id="KW-0489">Methyltransferase</keyword>
<dbReference type="GO" id="GO:0008168">
    <property type="term" value="F:methyltransferase activity"/>
    <property type="evidence" value="ECO:0007669"/>
    <property type="project" value="UniProtKB-KW"/>
</dbReference>
<dbReference type="KEGG" id="nja:NSJP_1944"/>